<dbReference type="AlphaFoldDB" id="A0A2U9Q0E0"/>
<accession>A0A2U9Q0E0</accession>
<name>A0A2U9Q0E0_MYCSE</name>
<dbReference type="Proteomes" id="UP000011200">
    <property type="component" value="Chromosome"/>
</dbReference>
<gene>
    <name evidence="2" type="ORF">D806_065830</name>
</gene>
<feature type="domain" description="Zinc finger CGNR" evidence="1">
    <location>
        <begin position="143"/>
        <end position="180"/>
    </location>
</feature>
<sequence length="196" mass="21166">MQSSPGGAPLLGEPVAIEFANTTFAVRGRPAEGLETPEMLTQWLRDNGFEVREVTRRDVDAARTLRAAIRDIAAAITGGHEWDADAVATVNAYAASPPRWHELAFDPEPHVVQRSSGNPVETALGVIADNAVGIFGGPLRDQLRACPGPGCVLYFLTDGRREWCSKPCGNRARAARHYARTAGTARTSRTQHPRPS</sequence>
<dbReference type="InterPro" id="IPR010852">
    <property type="entry name" value="ABATE"/>
</dbReference>
<evidence type="ECO:0000259" key="1">
    <source>
        <dbReference type="Pfam" id="PF11706"/>
    </source>
</evidence>
<reference evidence="3" key="2">
    <citation type="submission" date="2018-03" db="EMBL/GenBank/DDBJ databases">
        <authorList>
            <person name="Derbyshire K."/>
            <person name="Gray T.A."/>
            <person name="Champion M."/>
        </authorList>
    </citation>
    <scope>NUCLEOTIDE SEQUENCE [LARGE SCALE GENOMIC DNA]</scope>
    <source>
        <strain evidence="3">MKD8</strain>
    </source>
</reference>
<reference evidence="2 3" key="1">
    <citation type="journal article" date="2013" name="Genome Announc.">
        <title>Draft genome sequence of MKD8, a conjugal recipient Mycobacterium smegmatis strain.</title>
        <authorList>
            <person name="Gray T.A."/>
            <person name="Palumbo M.J."/>
            <person name="Derbyshire K.M."/>
        </authorList>
    </citation>
    <scope>NUCLEOTIDE SEQUENCE [LARGE SCALE GENOMIC DNA]</scope>
    <source>
        <strain evidence="2 3">MKD8</strain>
    </source>
</reference>
<evidence type="ECO:0000313" key="2">
    <source>
        <dbReference type="EMBL" id="AWT57516.1"/>
    </source>
</evidence>
<organism evidence="2 3">
    <name type="scientific">Mycolicibacterium smegmatis (strain MKD8)</name>
    <name type="common">Mycobacterium smegmatis</name>
    <dbReference type="NCBI Taxonomy" id="1214915"/>
    <lineage>
        <taxon>Bacteria</taxon>
        <taxon>Bacillati</taxon>
        <taxon>Actinomycetota</taxon>
        <taxon>Actinomycetes</taxon>
        <taxon>Mycobacteriales</taxon>
        <taxon>Mycobacteriaceae</taxon>
        <taxon>Mycolicibacterium</taxon>
    </lineage>
</organism>
<dbReference type="EMBL" id="CP027541">
    <property type="protein sequence ID" value="AWT57516.1"/>
    <property type="molecule type" value="Genomic_DNA"/>
</dbReference>
<protein>
    <recommendedName>
        <fullName evidence="1">Zinc finger CGNR domain-containing protein</fullName>
    </recommendedName>
</protein>
<dbReference type="Gene3D" id="1.10.3300.10">
    <property type="entry name" value="Jann2411-like domain"/>
    <property type="match status" value="1"/>
</dbReference>
<dbReference type="Pfam" id="PF07336">
    <property type="entry name" value="ABATE"/>
    <property type="match status" value="1"/>
</dbReference>
<dbReference type="Pfam" id="PF11706">
    <property type="entry name" value="zf-CGNR"/>
    <property type="match status" value="1"/>
</dbReference>
<dbReference type="SUPFAM" id="SSF160904">
    <property type="entry name" value="Jann2411-like"/>
    <property type="match status" value="1"/>
</dbReference>
<evidence type="ECO:0000313" key="3">
    <source>
        <dbReference type="Proteomes" id="UP000011200"/>
    </source>
</evidence>
<proteinExistence type="predicted"/>
<dbReference type="PANTHER" id="PTHR35525:SF3">
    <property type="entry name" value="BLL6575 PROTEIN"/>
    <property type="match status" value="1"/>
</dbReference>
<dbReference type="PANTHER" id="PTHR35525">
    <property type="entry name" value="BLL6575 PROTEIN"/>
    <property type="match status" value="1"/>
</dbReference>
<dbReference type="InterPro" id="IPR023286">
    <property type="entry name" value="ABATE_dom_sf"/>
</dbReference>
<dbReference type="RefSeq" id="WP_232836260.1">
    <property type="nucleotide sequence ID" value="NZ_CP027541.1"/>
</dbReference>
<dbReference type="InterPro" id="IPR021005">
    <property type="entry name" value="Znf_CGNR"/>
</dbReference>